<evidence type="ECO:0000256" key="6">
    <source>
        <dbReference type="ARBA" id="ARBA00023315"/>
    </source>
</evidence>
<sequence>MSAFLFKSFFRFFSLLPLGVLHRLGALLGRLTYAASARYAARTRENLRQAGISSDILPAVIAETGRSIAELPWIWGRPYGEVLDKVKECVGIEHIETAQASGQGIIFLTPHLGCFEISALYAAQRMPITVLYRPPKLGFLEGVMRAGRERGQAKLAKADVSGVRLLYKALKRGEAIGLLPDQVPSRGEGEWAEFFGKPAYTMTLVGRLAQSSGATVLIAYSERLPQGQGYVIHVEPLTLDFARPVPQQINAALEQAIRACPAQYLWSYNRYKVPRGVALPEVLP</sequence>
<dbReference type="NCBIfam" id="NF006487">
    <property type="entry name" value="PRK08905.1"/>
    <property type="match status" value="1"/>
</dbReference>
<dbReference type="Proteomes" id="UP001319121">
    <property type="component" value="Chromosome"/>
</dbReference>
<reference evidence="7 8" key="1">
    <citation type="submission" date="2019-03" db="EMBL/GenBank/DDBJ databases">
        <title>Complete genome sequence of Ferrigenium kumadai strain An22, a microaerophilic iron-oxidizing bacterium isolated from a paddy field soil.</title>
        <authorList>
            <person name="Watanabe T."/>
            <person name="Asakawa S."/>
        </authorList>
    </citation>
    <scope>NUCLEOTIDE SEQUENCE [LARGE SCALE GENOMIC DNA]</scope>
    <source>
        <strain evidence="7 8">An22</strain>
    </source>
</reference>
<evidence type="ECO:0000256" key="4">
    <source>
        <dbReference type="ARBA" id="ARBA00022679"/>
    </source>
</evidence>
<dbReference type="AlphaFoldDB" id="A0AAN1SZ93"/>
<proteinExistence type="predicted"/>
<accession>A0AAN1SZ93</accession>
<keyword evidence="3" id="KW-0997">Cell inner membrane</keyword>
<dbReference type="PANTHER" id="PTHR30606">
    <property type="entry name" value="LIPID A BIOSYNTHESIS LAUROYL ACYLTRANSFERASE"/>
    <property type="match status" value="1"/>
</dbReference>
<keyword evidence="8" id="KW-1185">Reference proteome</keyword>
<evidence type="ECO:0000256" key="3">
    <source>
        <dbReference type="ARBA" id="ARBA00022519"/>
    </source>
</evidence>
<evidence type="ECO:0000256" key="2">
    <source>
        <dbReference type="ARBA" id="ARBA00022475"/>
    </source>
</evidence>
<evidence type="ECO:0000256" key="1">
    <source>
        <dbReference type="ARBA" id="ARBA00004533"/>
    </source>
</evidence>
<keyword evidence="6 7" id="KW-0012">Acyltransferase</keyword>
<evidence type="ECO:0000313" key="8">
    <source>
        <dbReference type="Proteomes" id="UP001319121"/>
    </source>
</evidence>
<dbReference type="InterPro" id="IPR004960">
    <property type="entry name" value="LipA_acyltrans"/>
</dbReference>
<keyword evidence="5" id="KW-0472">Membrane</keyword>
<dbReference type="GO" id="GO:0016746">
    <property type="term" value="F:acyltransferase activity"/>
    <property type="evidence" value="ECO:0007669"/>
    <property type="project" value="UniProtKB-KW"/>
</dbReference>
<gene>
    <name evidence="7" type="ORF">FGKAn22_02120</name>
</gene>
<evidence type="ECO:0000313" key="7">
    <source>
        <dbReference type="EMBL" id="BBI98519.1"/>
    </source>
</evidence>
<protein>
    <submittedName>
        <fullName evidence="7">Acyltransferase</fullName>
    </submittedName>
</protein>
<dbReference type="KEGG" id="fku:FGKAn22_02120"/>
<dbReference type="Pfam" id="PF03279">
    <property type="entry name" value="Lip_A_acyltrans"/>
    <property type="match status" value="1"/>
</dbReference>
<evidence type="ECO:0000256" key="5">
    <source>
        <dbReference type="ARBA" id="ARBA00023136"/>
    </source>
</evidence>
<dbReference type="EMBL" id="AP019536">
    <property type="protein sequence ID" value="BBI98519.1"/>
    <property type="molecule type" value="Genomic_DNA"/>
</dbReference>
<comment type="subcellular location">
    <subcellularLocation>
        <location evidence="1">Cell inner membrane</location>
    </subcellularLocation>
</comment>
<dbReference type="PIRSF" id="PIRSF026649">
    <property type="entry name" value="MsbB"/>
    <property type="match status" value="1"/>
</dbReference>
<dbReference type="CDD" id="cd07984">
    <property type="entry name" value="LPLAT_LABLAT-like"/>
    <property type="match status" value="1"/>
</dbReference>
<dbReference type="PANTHER" id="PTHR30606:SF10">
    <property type="entry name" value="PHOSPHATIDYLINOSITOL MANNOSIDE ACYLTRANSFERASE"/>
    <property type="match status" value="1"/>
</dbReference>
<name>A0AAN1SZ93_9PROT</name>
<organism evidence="7 8">
    <name type="scientific">Ferrigenium kumadai</name>
    <dbReference type="NCBI Taxonomy" id="1682490"/>
    <lineage>
        <taxon>Bacteria</taxon>
        <taxon>Pseudomonadati</taxon>
        <taxon>Pseudomonadota</taxon>
        <taxon>Betaproteobacteria</taxon>
        <taxon>Nitrosomonadales</taxon>
        <taxon>Gallionellaceae</taxon>
        <taxon>Ferrigenium</taxon>
    </lineage>
</organism>
<dbReference type="GO" id="GO:0005886">
    <property type="term" value="C:plasma membrane"/>
    <property type="evidence" value="ECO:0007669"/>
    <property type="project" value="UniProtKB-SubCell"/>
</dbReference>
<keyword evidence="2" id="KW-1003">Cell membrane</keyword>
<keyword evidence="4" id="KW-0808">Transferase</keyword>
<dbReference type="GO" id="GO:0009247">
    <property type="term" value="P:glycolipid biosynthetic process"/>
    <property type="evidence" value="ECO:0007669"/>
    <property type="project" value="UniProtKB-ARBA"/>
</dbReference>